<reference evidence="2 3" key="1">
    <citation type="submission" date="2021-06" db="EMBL/GenBank/DDBJ databases">
        <title>Caerostris extrusa draft genome.</title>
        <authorList>
            <person name="Kono N."/>
            <person name="Arakawa K."/>
        </authorList>
    </citation>
    <scope>NUCLEOTIDE SEQUENCE [LARGE SCALE GENOMIC DNA]</scope>
</reference>
<evidence type="ECO:0000313" key="3">
    <source>
        <dbReference type="Proteomes" id="UP001054945"/>
    </source>
</evidence>
<accession>A0AAV4WI04</accession>
<sequence length="125" mass="14666">MTFIIKYLMFEFISSFKWHTSKKKTRTTNIVFKYRKSSSFFSEITHIVLSNKGMEKKYPQLNKPKRPRINQEKDESRENPADGDLLPPPPTESFDEDDRLRFPLSISSGVASHAQLMERLNLKEP</sequence>
<gene>
    <name evidence="2" type="ORF">CEXT_539901</name>
</gene>
<evidence type="ECO:0000313" key="2">
    <source>
        <dbReference type="EMBL" id="GIY81183.1"/>
    </source>
</evidence>
<keyword evidence="3" id="KW-1185">Reference proteome</keyword>
<dbReference type="Proteomes" id="UP001054945">
    <property type="component" value="Unassembled WGS sequence"/>
</dbReference>
<evidence type="ECO:0000256" key="1">
    <source>
        <dbReference type="SAM" id="MobiDB-lite"/>
    </source>
</evidence>
<organism evidence="2 3">
    <name type="scientific">Caerostris extrusa</name>
    <name type="common">Bark spider</name>
    <name type="synonym">Caerostris bankana</name>
    <dbReference type="NCBI Taxonomy" id="172846"/>
    <lineage>
        <taxon>Eukaryota</taxon>
        <taxon>Metazoa</taxon>
        <taxon>Ecdysozoa</taxon>
        <taxon>Arthropoda</taxon>
        <taxon>Chelicerata</taxon>
        <taxon>Arachnida</taxon>
        <taxon>Araneae</taxon>
        <taxon>Araneomorphae</taxon>
        <taxon>Entelegynae</taxon>
        <taxon>Araneoidea</taxon>
        <taxon>Araneidae</taxon>
        <taxon>Caerostris</taxon>
    </lineage>
</organism>
<protein>
    <submittedName>
        <fullName evidence="2">Uncharacterized protein</fullName>
    </submittedName>
</protein>
<dbReference type="EMBL" id="BPLR01016090">
    <property type="protein sequence ID" value="GIY81183.1"/>
    <property type="molecule type" value="Genomic_DNA"/>
</dbReference>
<feature type="compositionally biased region" description="Basic and acidic residues" evidence="1">
    <location>
        <begin position="69"/>
        <end position="80"/>
    </location>
</feature>
<dbReference type="AlphaFoldDB" id="A0AAV4WI04"/>
<feature type="region of interest" description="Disordered" evidence="1">
    <location>
        <begin position="55"/>
        <end position="98"/>
    </location>
</feature>
<comment type="caution">
    <text evidence="2">The sequence shown here is derived from an EMBL/GenBank/DDBJ whole genome shotgun (WGS) entry which is preliminary data.</text>
</comment>
<name>A0AAV4WI04_CAEEX</name>
<proteinExistence type="predicted"/>